<evidence type="ECO:0000313" key="2">
    <source>
        <dbReference type="Proteomes" id="UP001227268"/>
    </source>
</evidence>
<accession>A0ACC2V8K7</accession>
<keyword evidence="2" id="KW-1185">Reference proteome</keyword>
<dbReference type="EMBL" id="JASBWT010000022">
    <property type="protein sequence ID" value="KAJ9095309.1"/>
    <property type="molecule type" value="Genomic_DNA"/>
</dbReference>
<comment type="caution">
    <text evidence="1">The sequence shown here is derived from an EMBL/GenBank/DDBJ whole genome shotgun (WGS) entry which is preliminary data.</text>
</comment>
<proteinExistence type="predicted"/>
<organism evidence="1 2">
    <name type="scientific">Naganishia friedmannii</name>
    <dbReference type="NCBI Taxonomy" id="89922"/>
    <lineage>
        <taxon>Eukaryota</taxon>
        <taxon>Fungi</taxon>
        <taxon>Dikarya</taxon>
        <taxon>Basidiomycota</taxon>
        <taxon>Agaricomycotina</taxon>
        <taxon>Tremellomycetes</taxon>
        <taxon>Filobasidiales</taxon>
        <taxon>Filobasidiaceae</taxon>
        <taxon>Naganishia</taxon>
    </lineage>
</organism>
<evidence type="ECO:0000313" key="1">
    <source>
        <dbReference type="EMBL" id="KAJ9095309.1"/>
    </source>
</evidence>
<reference evidence="1" key="1">
    <citation type="submission" date="2023-04" db="EMBL/GenBank/DDBJ databases">
        <title>Draft Genome sequencing of Naganishia species isolated from polar environments using Oxford Nanopore Technology.</title>
        <authorList>
            <person name="Leo P."/>
            <person name="Venkateswaran K."/>
        </authorList>
    </citation>
    <scope>NUCLEOTIDE SEQUENCE</scope>
    <source>
        <strain evidence="1">MNA-CCFEE 5423</strain>
    </source>
</reference>
<gene>
    <name evidence="1" type="ORF">QFC21_005675</name>
</gene>
<name>A0ACC2V8K7_9TREE</name>
<dbReference type="Proteomes" id="UP001227268">
    <property type="component" value="Unassembled WGS sequence"/>
</dbReference>
<protein>
    <submittedName>
        <fullName evidence="1">Uncharacterized protein</fullName>
    </submittedName>
</protein>
<sequence length="446" mass="47213">MAPKKIILDTDPGVDDVLAVLLALASPELETVAITITFGNTHAPTAYNNLLKIYASLARELVHDADSLKRFPGLAAAGTGRGGSEGKKTVLALGADGPVGGEKSVAAYFHGTDGLSNISETHPHFDAPQLPAEGAAHEHLELSKKHASEVILDQLRENERGSVTIVALGPLSNLALALAADPETFARVGQVIWMGGALDVPGNTSPVAEFNCFADPYAAYQVMEGVKRGLFRLVMAPLDITTPHTIPFRQLIHTADVNGNGNGDAAATRGKGRGKGEELTPLREFTSAMLVRVRGLMQSFGLPDEMEMHDPVAVWYAIENPTMTTTTAGAEGRGWKTVPRVFAVERTGELTRGMCVVDRRYVSRPPSRPLGFQAVAYPPPVLFCSMGRGTDEEDALRTKSSISSGKNEDGSAATGKSSRTGAPEVIVGTPGKKVLETLLLGRVFGA</sequence>